<reference evidence="3" key="1">
    <citation type="submission" date="2025-08" db="UniProtKB">
        <authorList>
            <consortium name="RefSeq"/>
        </authorList>
    </citation>
    <scope>IDENTIFICATION</scope>
</reference>
<dbReference type="InterPro" id="IPR013783">
    <property type="entry name" value="Ig-like_fold"/>
</dbReference>
<dbReference type="SUPFAM" id="SSF49265">
    <property type="entry name" value="Fibronectin type III"/>
    <property type="match status" value="1"/>
</dbReference>
<evidence type="ECO:0000313" key="2">
    <source>
        <dbReference type="Proteomes" id="UP000192220"/>
    </source>
</evidence>
<evidence type="ECO:0000259" key="1">
    <source>
        <dbReference type="PROSITE" id="PS50853"/>
    </source>
</evidence>
<sequence length="224" mass="24546">MQCGNVYNFTVKACDGICNSSFSSPLQAGAAPCPPVLRNVRIQRIKQMHWLMITWDKVNCSNVEYLAKITAQIGNNPLTLMDVSSYWLVRPYFELPMPCSTPYNITLFARNSGGVSKPSSVFSGFTVPCAPQNVKYSGNNQSALLSWDASVLATKYMVYSTSGGNRAVLCNTTMLACWLTNFDPSTTEVTANDAVGESIPTKNITGPVNARRRRDAQVTELFST</sequence>
<dbReference type="InterPro" id="IPR036116">
    <property type="entry name" value="FN3_sf"/>
</dbReference>
<accession>A0A2I4AK34</accession>
<name>A0A2I4AK34_AUSLI</name>
<evidence type="ECO:0000313" key="3">
    <source>
        <dbReference type="RefSeq" id="XP_013855848.1"/>
    </source>
</evidence>
<dbReference type="Gene3D" id="2.60.40.10">
    <property type="entry name" value="Immunoglobulins"/>
    <property type="match status" value="1"/>
</dbReference>
<dbReference type="Proteomes" id="UP000192220">
    <property type="component" value="Unplaced"/>
</dbReference>
<feature type="domain" description="Fibronectin type-III" evidence="1">
    <location>
        <begin position="36"/>
        <end position="129"/>
    </location>
</feature>
<protein>
    <submittedName>
        <fullName evidence="3">Fibronectin type III domain-containing protein 7</fullName>
    </submittedName>
</protein>
<dbReference type="InterPro" id="IPR003961">
    <property type="entry name" value="FN3_dom"/>
</dbReference>
<dbReference type="AlphaFoldDB" id="A0A2I4AK34"/>
<dbReference type="OrthoDB" id="8912236at2759"/>
<dbReference type="STRING" id="52670.A0A2I4AK34"/>
<dbReference type="PANTHER" id="PTHR47135:SF3">
    <property type="entry name" value="FIBRONECTIN TYPE-III DOMAIN-CONTAINING PROTEIN"/>
    <property type="match status" value="1"/>
</dbReference>
<dbReference type="KEGG" id="alim:106511639"/>
<dbReference type="PANTHER" id="PTHR47135">
    <property type="entry name" value="FIBRONECTIN TYPE III DOMAIN-CONTAINING PROTEIN 7"/>
    <property type="match status" value="1"/>
</dbReference>
<dbReference type="GeneID" id="106511639"/>
<proteinExistence type="predicted"/>
<organism evidence="2 3">
    <name type="scientific">Austrofundulus limnaeus</name>
    <name type="common">Annual killifish</name>
    <dbReference type="NCBI Taxonomy" id="52670"/>
    <lineage>
        <taxon>Eukaryota</taxon>
        <taxon>Metazoa</taxon>
        <taxon>Chordata</taxon>
        <taxon>Craniata</taxon>
        <taxon>Vertebrata</taxon>
        <taxon>Euteleostomi</taxon>
        <taxon>Actinopterygii</taxon>
        <taxon>Neopterygii</taxon>
        <taxon>Teleostei</taxon>
        <taxon>Neoteleostei</taxon>
        <taxon>Acanthomorphata</taxon>
        <taxon>Ovalentaria</taxon>
        <taxon>Atherinomorphae</taxon>
        <taxon>Cyprinodontiformes</taxon>
        <taxon>Rivulidae</taxon>
        <taxon>Austrofundulus</taxon>
    </lineage>
</organism>
<keyword evidence="2" id="KW-1185">Reference proteome</keyword>
<dbReference type="RefSeq" id="XP_013855848.1">
    <property type="nucleotide sequence ID" value="XM_014000394.1"/>
</dbReference>
<gene>
    <name evidence="3" type="primary">LOC106511639</name>
</gene>
<dbReference type="InParanoid" id="A0A2I4AK34"/>
<dbReference type="PROSITE" id="PS50853">
    <property type="entry name" value="FN3"/>
    <property type="match status" value="1"/>
</dbReference>